<keyword evidence="5 9" id="KW-0812">Transmembrane</keyword>
<reference evidence="13" key="1">
    <citation type="submission" date="2020-09" db="EMBL/GenBank/DDBJ databases">
        <title>Sphingomonas sp., a new species isolated from pork steak.</title>
        <authorList>
            <person name="Heidler von Heilborn D."/>
        </authorList>
    </citation>
    <scope>NUCLEOTIDE SEQUENCE [LARGE SCALE GENOMIC DNA]</scope>
</reference>
<keyword evidence="6" id="KW-0653">Protein transport</keyword>
<keyword evidence="7 9" id="KW-1133">Transmembrane helix</keyword>
<evidence type="ECO:0000256" key="9">
    <source>
        <dbReference type="SAM" id="Phobius"/>
    </source>
</evidence>
<proteinExistence type="predicted"/>
<dbReference type="EMBL" id="CP061035">
    <property type="protein sequence ID" value="QQV78195.1"/>
    <property type="molecule type" value="Genomic_DNA"/>
</dbReference>
<dbReference type="InterPro" id="IPR024961">
    <property type="entry name" value="T2SS_GspC_N"/>
</dbReference>
<dbReference type="Pfam" id="PF13180">
    <property type="entry name" value="PDZ_2"/>
    <property type="match status" value="1"/>
</dbReference>
<evidence type="ECO:0000256" key="6">
    <source>
        <dbReference type="ARBA" id="ARBA00022927"/>
    </source>
</evidence>
<feature type="transmembrane region" description="Helical" evidence="9">
    <location>
        <begin position="21"/>
        <end position="45"/>
    </location>
</feature>
<keyword evidence="8 9" id="KW-0472">Membrane</keyword>
<dbReference type="KEGG" id="sari:H5J25_05695"/>
<keyword evidence="13" id="KW-1185">Reference proteome</keyword>
<dbReference type="SUPFAM" id="SSF50156">
    <property type="entry name" value="PDZ domain-like"/>
    <property type="match status" value="1"/>
</dbReference>
<evidence type="ECO:0000256" key="8">
    <source>
        <dbReference type="ARBA" id="ARBA00023136"/>
    </source>
</evidence>
<evidence type="ECO:0000313" key="12">
    <source>
        <dbReference type="EMBL" id="QQV78195.1"/>
    </source>
</evidence>
<organism evidence="12 13">
    <name type="scientific">Sphingomonas aliaeris</name>
    <dbReference type="NCBI Taxonomy" id="2759526"/>
    <lineage>
        <taxon>Bacteria</taxon>
        <taxon>Pseudomonadati</taxon>
        <taxon>Pseudomonadota</taxon>
        <taxon>Alphaproteobacteria</taxon>
        <taxon>Sphingomonadales</taxon>
        <taxon>Sphingomonadaceae</taxon>
        <taxon>Sphingomonas</taxon>
    </lineage>
</organism>
<feature type="domain" description="Type II secretion system protein GspC N-terminal" evidence="10">
    <location>
        <begin position="28"/>
        <end position="153"/>
    </location>
</feature>
<evidence type="ECO:0000259" key="10">
    <source>
        <dbReference type="Pfam" id="PF11356"/>
    </source>
</evidence>
<dbReference type="Proteomes" id="UP000595894">
    <property type="component" value="Chromosome"/>
</dbReference>
<keyword evidence="2" id="KW-0813">Transport</keyword>
<dbReference type="Gene3D" id="2.30.30.830">
    <property type="match status" value="1"/>
</dbReference>
<evidence type="ECO:0000256" key="2">
    <source>
        <dbReference type="ARBA" id="ARBA00022448"/>
    </source>
</evidence>
<dbReference type="Pfam" id="PF11356">
    <property type="entry name" value="T2SSC"/>
    <property type="match status" value="1"/>
</dbReference>
<dbReference type="InterPro" id="IPR001478">
    <property type="entry name" value="PDZ"/>
</dbReference>
<sequence>MRLEFDARARRLLRRLPRTNLYSALELILLAALAVQCARLVWVIVTPVTPLGNWRPTEPGVSGSPAAILRGFDPFFRLSTGDAAPAVVTSLQLTLFGTRIDDATGGGSAIIAGPDGVQTSVAVGDEISPGVRLKSVAFDHVTISRGAADEDLFIDQSGAVPPAVPSDAPPGVTLGPAVSGRPLAGASGLRLSQVQADIGFIPRVDAGRVSGLVVRSQGSGAAFREIGLREGDIVTAIGGRPVTGQGDLDRLAAQYGNGGTLPLTVERGTDTIPLSITIAGQ</sequence>
<evidence type="ECO:0000256" key="7">
    <source>
        <dbReference type="ARBA" id="ARBA00022989"/>
    </source>
</evidence>
<name>A0A974NWH2_9SPHN</name>
<dbReference type="InterPro" id="IPR036034">
    <property type="entry name" value="PDZ_sf"/>
</dbReference>
<evidence type="ECO:0000256" key="5">
    <source>
        <dbReference type="ARBA" id="ARBA00022692"/>
    </source>
</evidence>
<dbReference type="GO" id="GO:0005886">
    <property type="term" value="C:plasma membrane"/>
    <property type="evidence" value="ECO:0007669"/>
    <property type="project" value="UniProtKB-SubCell"/>
</dbReference>
<evidence type="ECO:0000256" key="3">
    <source>
        <dbReference type="ARBA" id="ARBA00022475"/>
    </source>
</evidence>
<keyword evidence="4" id="KW-0997">Cell inner membrane</keyword>
<evidence type="ECO:0000256" key="1">
    <source>
        <dbReference type="ARBA" id="ARBA00004533"/>
    </source>
</evidence>
<dbReference type="GO" id="GO:0015031">
    <property type="term" value="P:protein transport"/>
    <property type="evidence" value="ECO:0007669"/>
    <property type="project" value="UniProtKB-KW"/>
</dbReference>
<gene>
    <name evidence="12" type="ORF">H5J25_05695</name>
</gene>
<accession>A0A974NWH2</accession>
<evidence type="ECO:0000259" key="11">
    <source>
        <dbReference type="Pfam" id="PF13180"/>
    </source>
</evidence>
<protein>
    <submittedName>
        <fullName evidence="12">PDZ domain-containing protein</fullName>
    </submittedName>
</protein>
<evidence type="ECO:0000313" key="13">
    <source>
        <dbReference type="Proteomes" id="UP000595894"/>
    </source>
</evidence>
<dbReference type="AlphaFoldDB" id="A0A974NWH2"/>
<dbReference type="Gene3D" id="2.30.42.10">
    <property type="match status" value="1"/>
</dbReference>
<dbReference type="RefSeq" id="WP_202095125.1">
    <property type="nucleotide sequence ID" value="NZ_CP061035.1"/>
</dbReference>
<comment type="subcellular location">
    <subcellularLocation>
        <location evidence="1">Cell inner membrane</location>
    </subcellularLocation>
</comment>
<feature type="domain" description="PDZ" evidence="11">
    <location>
        <begin position="207"/>
        <end position="277"/>
    </location>
</feature>
<evidence type="ECO:0000256" key="4">
    <source>
        <dbReference type="ARBA" id="ARBA00022519"/>
    </source>
</evidence>
<keyword evidence="3" id="KW-1003">Cell membrane</keyword>